<evidence type="ECO:0000313" key="3">
    <source>
        <dbReference type="Proteomes" id="UP001497516"/>
    </source>
</evidence>
<proteinExistence type="predicted"/>
<dbReference type="Proteomes" id="UP001497516">
    <property type="component" value="Chromosome 10"/>
</dbReference>
<evidence type="ECO:0000256" key="1">
    <source>
        <dbReference type="SAM" id="MobiDB-lite"/>
    </source>
</evidence>
<feature type="region of interest" description="Disordered" evidence="1">
    <location>
        <begin position="61"/>
        <end position="82"/>
    </location>
</feature>
<organism evidence="2 3">
    <name type="scientific">Linum trigynum</name>
    <dbReference type="NCBI Taxonomy" id="586398"/>
    <lineage>
        <taxon>Eukaryota</taxon>
        <taxon>Viridiplantae</taxon>
        <taxon>Streptophyta</taxon>
        <taxon>Embryophyta</taxon>
        <taxon>Tracheophyta</taxon>
        <taxon>Spermatophyta</taxon>
        <taxon>Magnoliopsida</taxon>
        <taxon>eudicotyledons</taxon>
        <taxon>Gunneridae</taxon>
        <taxon>Pentapetalae</taxon>
        <taxon>rosids</taxon>
        <taxon>fabids</taxon>
        <taxon>Malpighiales</taxon>
        <taxon>Linaceae</taxon>
        <taxon>Linum</taxon>
    </lineage>
</organism>
<dbReference type="EMBL" id="OZ034814">
    <property type="protein sequence ID" value="CAL1358419.1"/>
    <property type="molecule type" value="Genomic_DNA"/>
</dbReference>
<keyword evidence="3" id="KW-1185">Reference proteome</keyword>
<reference evidence="2 3" key="1">
    <citation type="submission" date="2024-04" db="EMBL/GenBank/DDBJ databases">
        <authorList>
            <person name="Fracassetti M."/>
        </authorList>
    </citation>
    <scope>NUCLEOTIDE SEQUENCE [LARGE SCALE GENOMIC DNA]</scope>
</reference>
<gene>
    <name evidence="2" type="ORF">LTRI10_LOCUS5975</name>
</gene>
<dbReference type="AlphaFoldDB" id="A0AAV2CPA9"/>
<accession>A0AAV2CPA9</accession>
<sequence>MAATEIVLRVSCRTRLSSCADWGFWLCTVKFETGREGKLWVSERETKLQCKEIGMRVEEEREIGMRSDGTSSPETARALRRR</sequence>
<name>A0AAV2CPA9_9ROSI</name>
<evidence type="ECO:0000313" key="2">
    <source>
        <dbReference type="EMBL" id="CAL1358419.1"/>
    </source>
</evidence>
<protein>
    <submittedName>
        <fullName evidence="2">Uncharacterized protein</fullName>
    </submittedName>
</protein>